<comment type="similarity">
    <text evidence="3">Belongs to the pectinesterase family.</text>
</comment>
<keyword evidence="6" id="KW-0964">Secreted</keyword>
<keyword evidence="8 12" id="KW-0378">Hydrolase</keyword>
<dbReference type="InterPro" id="IPR033131">
    <property type="entry name" value="Pectinesterase_Asp_AS"/>
</dbReference>
<feature type="active site" evidence="11">
    <location>
        <position position="223"/>
    </location>
</feature>
<evidence type="ECO:0000256" key="2">
    <source>
        <dbReference type="ARBA" id="ARBA00005184"/>
    </source>
</evidence>
<comment type="subcellular location">
    <subcellularLocation>
        <location evidence="1">Secreted</location>
        <location evidence="1">Cell wall</location>
    </subcellularLocation>
</comment>
<dbReference type="EMBL" id="WHWC01000006">
    <property type="protein sequence ID" value="KAG8381028.1"/>
    <property type="molecule type" value="Genomic_DNA"/>
</dbReference>
<name>A0AAV6XF32_9LAMI</name>
<accession>A0AAV6XF32</accession>
<evidence type="ECO:0000313" key="15">
    <source>
        <dbReference type="Proteomes" id="UP000826271"/>
    </source>
</evidence>
<proteinExistence type="inferred from homology"/>
<reference evidence="14" key="1">
    <citation type="submission" date="2019-10" db="EMBL/GenBank/DDBJ databases">
        <authorList>
            <person name="Zhang R."/>
            <person name="Pan Y."/>
            <person name="Wang J."/>
            <person name="Ma R."/>
            <person name="Yu S."/>
        </authorList>
    </citation>
    <scope>NUCLEOTIDE SEQUENCE</scope>
    <source>
        <strain evidence="14">LA-IB0</strain>
        <tissue evidence="14">Leaf</tissue>
    </source>
</reference>
<evidence type="ECO:0000256" key="8">
    <source>
        <dbReference type="ARBA" id="ARBA00022801"/>
    </source>
</evidence>
<dbReference type="PROSITE" id="PS00503">
    <property type="entry name" value="PECTINESTERASE_2"/>
    <property type="match status" value="1"/>
</dbReference>
<evidence type="ECO:0000256" key="5">
    <source>
        <dbReference type="ARBA" id="ARBA00022512"/>
    </source>
</evidence>
<dbReference type="SUPFAM" id="SSF51126">
    <property type="entry name" value="Pectin lyase-like"/>
    <property type="match status" value="1"/>
</dbReference>
<dbReference type="Proteomes" id="UP000826271">
    <property type="component" value="Unassembled WGS sequence"/>
</dbReference>
<organism evidence="14 15">
    <name type="scientific">Buddleja alternifolia</name>
    <dbReference type="NCBI Taxonomy" id="168488"/>
    <lineage>
        <taxon>Eukaryota</taxon>
        <taxon>Viridiplantae</taxon>
        <taxon>Streptophyta</taxon>
        <taxon>Embryophyta</taxon>
        <taxon>Tracheophyta</taxon>
        <taxon>Spermatophyta</taxon>
        <taxon>Magnoliopsida</taxon>
        <taxon>eudicotyledons</taxon>
        <taxon>Gunneridae</taxon>
        <taxon>Pentapetalae</taxon>
        <taxon>asterids</taxon>
        <taxon>lamiids</taxon>
        <taxon>Lamiales</taxon>
        <taxon>Scrophulariaceae</taxon>
        <taxon>Buddlejeae</taxon>
        <taxon>Buddleja</taxon>
    </lineage>
</organism>
<dbReference type="EC" id="3.1.1.11" evidence="4 12"/>
<dbReference type="PANTHER" id="PTHR31321:SF87">
    <property type="entry name" value="PECTINESTERASE 63-RELATED"/>
    <property type="match status" value="1"/>
</dbReference>
<dbReference type="Gene3D" id="2.160.20.10">
    <property type="entry name" value="Single-stranded right-handed beta-helix, Pectin lyase-like"/>
    <property type="match status" value="1"/>
</dbReference>
<dbReference type="InterPro" id="IPR000070">
    <property type="entry name" value="Pectinesterase_cat"/>
</dbReference>
<evidence type="ECO:0000256" key="12">
    <source>
        <dbReference type="RuleBase" id="RU000589"/>
    </source>
</evidence>
<evidence type="ECO:0000256" key="3">
    <source>
        <dbReference type="ARBA" id="ARBA00008891"/>
    </source>
</evidence>
<evidence type="ECO:0000259" key="13">
    <source>
        <dbReference type="Pfam" id="PF01095"/>
    </source>
</evidence>
<protein>
    <recommendedName>
        <fullName evidence="4 12">Pectinesterase</fullName>
        <ecNumber evidence="4 12">3.1.1.11</ecNumber>
    </recommendedName>
</protein>
<dbReference type="GO" id="GO:0045490">
    <property type="term" value="P:pectin catabolic process"/>
    <property type="evidence" value="ECO:0007669"/>
    <property type="project" value="UniProtKB-UniRule"/>
</dbReference>
<comment type="caution">
    <text evidence="14">The sequence shown here is derived from an EMBL/GenBank/DDBJ whole genome shotgun (WGS) entry which is preliminary data.</text>
</comment>
<dbReference type="AlphaFoldDB" id="A0AAV6XF32"/>
<evidence type="ECO:0000256" key="4">
    <source>
        <dbReference type="ARBA" id="ARBA00013229"/>
    </source>
</evidence>
<evidence type="ECO:0000256" key="11">
    <source>
        <dbReference type="PROSITE-ProRule" id="PRU10040"/>
    </source>
</evidence>
<keyword evidence="9 12" id="KW-0063">Aspartyl esterase</keyword>
<keyword evidence="7" id="KW-0732">Signal</keyword>
<keyword evidence="15" id="KW-1185">Reference proteome</keyword>
<keyword evidence="5" id="KW-0134">Cell wall</keyword>
<dbReference type="InterPro" id="IPR011050">
    <property type="entry name" value="Pectin_lyase_fold/virulence"/>
</dbReference>
<evidence type="ECO:0000256" key="1">
    <source>
        <dbReference type="ARBA" id="ARBA00004191"/>
    </source>
</evidence>
<evidence type="ECO:0000256" key="6">
    <source>
        <dbReference type="ARBA" id="ARBA00022525"/>
    </source>
</evidence>
<dbReference type="Pfam" id="PF01095">
    <property type="entry name" value="Pectinesterase"/>
    <property type="match status" value="1"/>
</dbReference>
<comment type="pathway">
    <text evidence="2 12">Glycan metabolism; pectin degradation; 2-dehydro-3-deoxy-D-gluconate from pectin: step 1/5.</text>
</comment>
<comment type="catalytic activity">
    <reaction evidence="10 12">
        <text>[(1-&gt;4)-alpha-D-galacturonosyl methyl ester](n) + n H2O = [(1-&gt;4)-alpha-D-galacturonosyl](n) + n methanol + n H(+)</text>
        <dbReference type="Rhea" id="RHEA:22380"/>
        <dbReference type="Rhea" id="RHEA-COMP:14570"/>
        <dbReference type="Rhea" id="RHEA-COMP:14573"/>
        <dbReference type="ChEBI" id="CHEBI:15377"/>
        <dbReference type="ChEBI" id="CHEBI:15378"/>
        <dbReference type="ChEBI" id="CHEBI:17790"/>
        <dbReference type="ChEBI" id="CHEBI:140522"/>
        <dbReference type="ChEBI" id="CHEBI:140523"/>
        <dbReference type="EC" id="3.1.1.11"/>
    </reaction>
</comment>
<evidence type="ECO:0000256" key="10">
    <source>
        <dbReference type="ARBA" id="ARBA00047928"/>
    </source>
</evidence>
<dbReference type="InterPro" id="IPR012334">
    <property type="entry name" value="Pectin_lyas_fold"/>
</dbReference>
<sequence>MIKKNSYITIKTVLVTILFFVSIVRSHDNVPVPADKSQLNRWFDSNVRQLSARKASLEPSVATAEGGAKVVKVRADGSGDFKTINDAVKSIPVGNKNRVIVSIGPGNYTEKVKVVREKPFVTFYGDPNDMPTLVYDGTAAKYGTVNSATLIVESAYFSAVNLKVVNSAPRPDGKKKGAQAAALRIGGENASFYNCKFYGFQDTLCDDKGKHFFKDCYIEGTVDFIFGSGQSLYLNSELHVIPGDAVAFITAHARTKANEANGYVFVHCTVTGSGGTAYLGRAWFDHSRVVFAYSELSDAVKPEGWSNNQKPQNDNTVYFGEFNNKGPGSILDKRAGFTKKLSDADVKPFISLGYLQGSMWLLPPPKV</sequence>
<dbReference type="PANTHER" id="PTHR31321">
    <property type="entry name" value="ACYL-COA THIOESTER HYDROLASE YBHC-RELATED"/>
    <property type="match status" value="1"/>
</dbReference>
<evidence type="ECO:0000313" key="14">
    <source>
        <dbReference type="EMBL" id="KAG8381028.1"/>
    </source>
</evidence>
<feature type="domain" description="Pectinesterase catalytic" evidence="13">
    <location>
        <begin position="71"/>
        <end position="357"/>
    </location>
</feature>
<dbReference type="GO" id="GO:0030599">
    <property type="term" value="F:pectinesterase activity"/>
    <property type="evidence" value="ECO:0007669"/>
    <property type="project" value="UniProtKB-UniRule"/>
</dbReference>
<gene>
    <name evidence="14" type="ORF">BUALT_Bualt06G0078100</name>
</gene>
<evidence type="ECO:0000256" key="9">
    <source>
        <dbReference type="ARBA" id="ARBA00023085"/>
    </source>
</evidence>
<dbReference type="GO" id="GO:0042545">
    <property type="term" value="P:cell wall modification"/>
    <property type="evidence" value="ECO:0007669"/>
    <property type="project" value="UniProtKB-UniRule"/>
</dbReference>
<dbReference type="FunFam" id="2.160.20.10:FF:000008">
    <property type="entry name" value="Pectinesterase"/>
    <property type="match status" value="1"/>
</dbReference>
<evidence type="ECO:0000256" key="7">
    <source>
        <dbReference type="ARBA" id="ARBA00022729"/>
    </source>
</evidence>